<dbReference type="InterPro" id="IPR051065">
    <property type="entry name" value="Ras-related_GTPase"/>
</dbReference>
<protein>
    <recommendedName>
        <fullName evidence="2">small monomeric GTPase</fullName>
        <ecNumber evidence="2">3.6.5.2</ecNumber>
    </recommendedName>
</protein>
<dbReference type="GO" id="GO:0005525">
    <property type="term" value="F:GTP binding"/>
    <property type="evidence" value="ECO:0007669"/>
    <property type="project" value="InterPro"/>
</dbReference>
<dbReference type="SMART" id="SM00174">
    <property type="entry name" value="RHO"/>
    <property type="match status" value="1"/>
</dbReference>
<comment type="catalytic activity">
    <reaction evidence="4">
        <text>GTP + H2O = GDP + phosphate + H(+)</text>
        <dbReference type="Rhea" id="RHEA:19669"/>
        <dbReference type="ChEBI" id="CHEBI:15377"/>
        <dbReference type="ChEBI" id="CHEBI:15378"/>
        <dbReference type="ChEBI" id="CHEBI:37565"/>
        <dbReference type="ChEBI" id="CHEBI:43474"/>
        <dbReference type="ChEBI" id="CHEBI:58189"/>
        <dbReference type="EC" id="3.6.5.2"/>
    </reaction>
</comment>
<evidence type="ECO:0000313" key="6">
    <source>
        <dbReference type="Proteomes" id="UP001233172"/>
    </source>
</evidence>
<dbReference type="AlphaFoldDB" id="A0AAD8BEX2"/>
<dbReference type="SMART" id="SM00173">
    <property type="entry name" value="RAS"/>
    <property type="match status" value="1"/>
</dbReference>
<dbReference type="PROSITE" id="PS51421">
    <property type="entry name" value="RAS"/>
    <property type="match status" value="1"/>
</dbReference>
<keyword evidence="6" id="KW-1185">Reference proteome</keyword>
<reference evidence="5" key="1">
    <citation type="journal article" date="2023" name="PLoS Negl. Trop. Dis.">
        <title>A genome sequence for Biomphalaria pfeifferi, the major vector snail for the human-infecting parasite Schistosoma mansoni.</title>
        <authorList>
            <person name="Bu L."/>
            <person name="Lu L."/>
            <person name="Laidemitt M.R."/>
            <person name="Zhang S.M."/>
            <person name="Mutuku M."/>
            <person name="Mkoji G."/>
            <person name="Steinauer M."/>
            <person name="Loker E.S."/>
        </authorList>
    </citation>
    <scope>NUCLEOTIDE SEQUENCE</scope>
    <source>
        <strain evidence="5">KasaAsao</strain>
    </source>
</reference>
<dbReference type="InterPro" id="IPR001806">
    <property type="entry name" value="Small_GTPase"/>
</dbReference>
<dbReference type="NCBIfam" id="TIGR00231">
    <property type="entry name" value="small_GTP"/>
    <property type="match status" value="1"/>
</dbReference>
<proteinExistence type="inferred from homology"/>
<dbReference type="Proteomes" id="UP001233172">
    <property type="component" value="Unassembled WGS sequence"/>
</dbReference>
<dbReference type="InterPro" id="IPR027417">
    <property type="entry name" value="P-loop_NTPase"/>
</dbReference>
<dbReference type="PANTHER" id="PTHR45704">
    <property type="entry name" value="RAS-LIKE FAMILY MEMBER 11"/>
    <property type="match status" value="1"/>
</dbReference>
<evidence type="ECO:0000313" key="5">
    <source>
        <dbReference type="EMBL" id="KAK0053306.1"/>
    </source>
</evidence>
<gene>
    <name evidence="5" type="ORF">Bpfe_017237</name>
</gene>
<dbReference type="EMBL" id="JASAOG010000087">
    <property type="protein sequence ID" value="KAK0053306.1"/>
    <property type="molecule type" value="Genomic_DNA"/>
</dbReference>
<dbReference type="EC" id="3.6.5.2" evidence="2"/>
<evidence type="ECO:0000256" key="2">
    <source>
        <dbReference type="ARBA" id="ARBA00011984"/>
    </source>
</evidence>
<organism evidence="5 6">
    <name type="scientific">Biomphalaria pfeifferi</name>
    <name type="common">Bloodfluke planorb</name>
    <name type="synonym">Freshwater snail</name>
    <dbReference type="NCBI Taxonomy" id="112525"/>
    <lineage>
        <taxon>Eukaryota</taxon>
        <taxon>Metazoa</taxon>
        <taxon>Spiralia</taxon>
        <taxon>Lophotrochozoa</taxon>
        <taxon>Mollusca</taxon>
        <taxon>Gastropoda</taxon>
        <taxon>Heterobranchia</taxon>
        <taxon>Euthyneura</taxon>
        <taxon>Panpulmonata</taxon>
        <taxon>Hygrophila</taxon>
        <taxon>Lymnaeoidea</taxon>
        <taxon>Planorbidae</taxon>
        <taxon>Biomphalaria</taxon>
    </lineage>
</organism>
<comment type="caution">
    <text evidence="5">The sequence shown here is derived from an EMBL/GenBank/DDBJ whole genome shotgun (WGS) entry which is preliminary data.</text>
</comment>
<evidence type="ECO:0000256" key="1">
    <source>
        <dbReference type="ARBA" id="ARBA00008344"/>
    </source>
</evidence>
<name>A0AAD8BEX2_BIOPF</name>
<dbReference type="PROSITE" id="PS51419">
    <property type="entry name" value="RAB"/>
    <property type="match status" value="1"/>
</dbReference>
<dbReference type="SUPFAM" id="SSF52540">
    <property type="entry name" value="P-loop containing nucleoside triphosphate hydrolases"/>
    <property type="match status" value="1"/>
</dbReference>
<dbReference type="GO" id="GO:0003925">
    <property type="term" value="F:G protein activity"/>
    <property type="evidence" value="ECO:0007669"/>
    <property type="project" value="UniProtKB-EC"/>
</dbReference>
<reference evidence="5" key="2">
    <citation type="submission" date="2023-04" db="EMBL/GenBank/DDBJ databases">
        <authorList>
            <person name="Bu L."/>
            <person name="Lu L."/>
            <person name="Laidemitt M.R."/>
            <person name="Zhang S.M."/>
            <person name="Mutuku M."/>
            <person name="Mkoji G."/>
            <person name="Steinauer M."/>
            <person name="Loker E.S."/>
        </authorList>
    </citation>
    <scope>NUCLEOTIDE SEQUENCE</scope>
    <source>
        <strain evidence="5">KasaAsao</strain>
        <tissue evidence="5">Whole Snail</tissue>
    </source>
</reference>
<dbReference type="Gene3D" id="3.40.50.300">
    <property type="entry name" value="P-loop containing nucleotide triphosphate hydrolases"/>
    <property type="match status" value="1"/>
</dbReference>
<evidence type="ECO:0000256" key="4">
    <source>
        <dbReference type="ARBA" id="ARBA00048098"/>
    </source>
</evidence>
<dbReference type="SMART" id="SM00175">
    <property type="entry name" value="RAB"/>
    <property type="match status" value="1"/>
</dbReference>
<dbReference type="InterPro" id="IPR005225">
    <property type="entry name" value="Small_GTP-bd"/>
</dbReference>
<keyword evidence="3" id="KW-0378">Hydrolase</keyword>
<dbReference type="Pfam" id="PF00071">
    <property type="entry name" value="Ras"/>
    <property type="match status" value="1"/>
</dbReference>
<evidence type="ECO:0000256" key="3">
    <source>
        <dbReference type="ARBA" id="ARBA00022801"/>
    </source>
</evidence>
<accession>A0AAD8BEX2</accession>
<comment type="similarity">
    <text evidence="1">Belongs to the small GTPase superfamily. Ras family.</text>
</comment>
<dbReference type="PRINTS" id="PR00449">
    <property type="entry name" value="RASTRNSFRMNG"/>
</dbReference>
<sequence>MAIRILVVGDSKVGKTALTVRLLTRRYIGEYSSSTDSMYKCTIEVDNVSTQVEVLDTSNRPGQPPDVDESQVMWAGACVVVYSVLSRESFLRAASLASAINALKTSSTPLLLLGNKVGLDPGREVGVQEGRQMSRELGCIHYEVSAAEDLAGTLQAFHTLIKEVQLAQPSRLSSKKRNKNPLDNVSKKLGAIFGKKETNVSNNEATGMG</sequence>